<keyword evidence="1" id="KW-0732">Signal</keyword>
<dbReference type="PROSITE" id="PS51318">
    <property type="entry name" value="TAT"/>
    <property type="match status" value="1"/>
</dbReference>
<dbReference type="STRING" id="1783515.A4E84_39565"/>
<organism evidence="2 3">
    <name type="scientific">Streptomyces qaidamensis</name>
    <dbReference type="NCBI Taxonomy" id="1783515"/>
    <lineage>
        <taxon>Bacteria</taxon>
        <taxon>Bacillati</taxon>
        <taxon>Actinomycetota</taxon>
        <taxon>Actinomycetes</taxon>
        <taxon>Kitasatosporales</taxon>
        <taxon>Streptomycetaceae</taxon>
        <taxon>Streptomyces</taxon>
        <taxon>Streptomyces aurantiacus group</taxon>
    </lineage>
</organism>
<sequence length="303" mass="30772">MNLSLPRRVLGRATATLALALATATGTTGLLSGAEAHALPVAEGTFSFGGDEGDYISGGRSHAYATASQDRMSVSGDTGNRVVTVSVDGANGDWWTLNLGAPSGKALTPGTYTGATRYPFNEGTEPGLSLSGNGRGCNQLTGTFTVSAVEFGPQGYVKKLDASFVQHCEGGTAAARGEVHIENPAPPAELGLGLDIALAGTASSLNGKATVNGTVSCNKPVQVTVAGDVTQVKKRDLIRGSFSTSVSCTPGAPVAWTGKAVPTGSVPFQKGDVEVEGRATASDPDYSRPVTVSETVAVRLTRA</sequence>
<feature type="chain" id="PRO_5039608392" evidence="1">
    <location>
        <begin position="21"/>
        <end position="303"/>
    </location>
</feature>
<dbReference type="Proteomes" id="UP000076096">
    <property type="component" value="Chromosome"/>
</dbReference>
<dbReference type="KEGG" id="stsi:A4E84_39565"/>
<evidence type="ECO:0000313" key="3">
    <source>
        <dbReference type="Proteomes" id="UP000076096"/>
    </source>
</evidence>
<dbReference type="EMBL" id="CP015098">
    <property type="protein sequence ID" value="AMW15025.1"/>
    <property type="molecule type" value="Genomic_DNA"/>
</dbReference>
<feature type="signal peptide" evidence="1">
    <location>
        <begin position="1"/>
        <end position="20"/>
    </location>
</feature>
<gene>
    <name evidence="2" type="ORF">A4E84_39565</name>
</gene>
<name>A0A143CDH4_9ACTN</name>
<dbReference type="RefSeq" id="WP_062931154.1">
    <property type="nucleotide sequence ID" value="NZ_CP015098.1"/>
</dbReference>
<accession>A0A143CDH4</accession>
<keyword evidence="3" id="KW-1185">Reference proteome</keyword>
<reference evidence="3" key="1">
    <citation type="submission" date="2016-04" db="EMBL/GenBank/DDBJ databases">
        <authorList>
            <person name="Zhang B."/>
        </authorList>
    </citation>
    <scope>NUCLEOTIDE SEQUENCE [LARGE SCALE GENOMIC DNA]</scope>
    <source>
        <strain evidence="3">S10</strain>
    </source>
</reference>
<proteinExistence type="predicted"/>
<evidence type="ECO:0000313" key="2">
    <source>
        <dbReference type="EMBL" id="AMW15025.1"/>
    </source>
</evidence>
<protein>
    <submittedName>
        <fullName evidence="2">Uncharacterized protein</fullName>
    </submittedName>
</protein>
<evidence type="ECO:0000256" key="1">
    <source>
        <dbReference type="SAM" id="SignalP"/>
    </source>
</evidence>
<dbReference type="AlphaFoldDB" id="A0A143CDH4"/>
<dbReference type="InterPro" id="IPR006311">
    <property type="entry name" value="TAT_signal"/>
</dbReference>